<sequence length="164" mass="18197">MKNKILKGGLMLVTMSLLIACNQKKEAPMAVIDKDAIKTEIQSMEDAFATNFNARSTDNIMYYADDAISFSNEKKPLEGKAAIQASIKEDLKTFPKGAKINFETKEVHVSNDANQVVEIGGYEVKDSTDAKIMSGNFISLFEKKDGKYICIRDMGNSDMPKPKK</sequence>
<evidence type="ECO:0000313" key="2">
    <source>
        <dbReference type="EMBL" id="XDU94346.1"/>
    </source>
</evidence>
<dbReference type="RefSeq" id="WP_367771672.1">
    <property type="nucleotide sequence ID" value="NZ_CP165625.1"/>
</dbReference>
<proteinExistence type="predicted"/>
<name>A0AB39W1D8_9FLAO</name>
<evidence type="ECO:0000259" key="1">
    <source>
        <dbReference type="Pfam" id="PF14534"/>
    </source>
</evidence>
<organism evidence="2">
    <name type="scientific">Flavobacterium sp. WC2409</name>
    <dbReference type="NCBI Taxonomy" id="3234139"/>
    <lineage>
        <taxon>Bacteria</taxon>
        <taxon>Pseudomonadati</taxon>
        <taxon>Bacteroidota</taxon>
        <taxon>Flavobacteriia</taxon>
        <taxon>Flavobacteriales</taxon>
        <taxon>Flavobacteriaceae</taxon>
        <taxon>Flavobacterium</taxon>
    </lineage>
</organism>
<dbReference type="Gene3D" id="3.10.450.50">
    <property type="match status" value="1"/>
</dbReference>
<dbReference type="Pfam" id="PF14534">
    <property type="entry name" value="DUF4440"/>
    <property type="match status" value="1"/>
</dbReference>
<gene>
    <name evidence="2" type="ORF">AB3G34_10600</name>
</gene>
<dbReference type="PROSITE" id="PS51257">
    <property type="entry name" value="PROKAR_LIPOPROTEIN"/>
    <property type="match status" value="1"/>
</dbReference>
<dbReference type="InterPro" id="IPR032710">
    <property type="entry name" value="NTF2-like_dom_sf"/>
</dbReference>
<protein>
    <submittedName>
        <fullName evidence="2">DUF4440 domain-containing protein</fullName>
    </submittedName>
</protein>
<accession>A0AB39W1D8</accession>
<dbReference type="InterPro" id="IPR027843">
    <property type="entry name" value="DUF4440"/>
</dbReference>
<dbReference type="AlphaFoldDB" id="A0AB39W1D8"/>
<dbReference type="EMBL" id="CP165625">
    <property type="protein sequence ID" value="XDU94346.1"/>
    <property type="molecule type" value="Genomic_DNA"/>
</dbReference>
<dbReference type="SUPFAM" id="SSF54427">
    <property type="entry name" value="NTF2-like"/>
    <property type="match status" value="1"/>
</dbReference>
<reference evidence="2" key="1">
    <citation type="submission" date="2024-07" db="EMBL/GenBank/DDBJ databases">
        <authorList>
            <person name="Biller S.J."/>
        </authorList>
    </citation>
    <scope>NUCLEOTIDE SEQUENCE</scope>
    <source>
        <strain evidence="2">WC2409</strain>
    </source>
</reference>
<feature type="domain" description="DUF4440" evidence="1">
    <location>
        <begin position="41"/>
        <end position="148"/>
    </location>
</feature>